<evidence type="ECO:0000313" key="2">
    <source>
        <dbReference type="Proteomes" id="UP000219072"/>
    </source>
</evidence>
<reference evidence="1 2" key="1">
    <citation type="submission" date="2017-09" db="EMBL/GenBank/DDBJ databases">
        <authorList>
            <person name="Ehlers B."/>
            <person name="Leendertz F.H."/>
        </authorList>
    </citation>
    <scope>NUCLEOTIDE SEQUENCE [LARGE SCALE GENOMIC DNA]</scope>
    <source>
        <strain evidence="1 2">CGMCC 4.7095</strain>
    </source>
</reference>
<keyword evidence="2" id="KW-1185">Reference proteome</keyword>
<name>A0A286DSX4_9ACTN</name>
<dbReference type="AlphaFoldDB" id="A0A286DSX4"/>
<dbReference type="Proteomes" id="UP000219072">
    <property type="component" value="Unassembled WGS sequence"/>
</dbReference>
<protein>
    <submittedName>
        <fullName evidence="1">Uncharacterized protein</fullName>
    </submittedName>
</protein>
<sequence>MPQLDADWYVVPPAPGTDSTKWVVGPCWFYCDHRITAVLWIGTVTTEIAYAPIYAGAPCLVQLDDLTWDYHETAATPPPNEHGRALPLYRAWNNPAPPQKRRQASRPPTRTRLGARLRGLLAINDGE</sequence>
<gene>
    <name evidence="1" type="ORF">SAMN06297387_103367</name>
</gene>
<evidence type="ECO:0000313" key="1">
    <source>
        <dbReference type="EMBL" id="SOD61759.1"/>
    </source>
</evidence>
<dbReference type="EMBL" id="OCNE01000003">
    <property type="protein sequence ID" value="SOD61759.1"/>
    <property type="molecule type" value="Genomic_DNA"/>
</dbReference>
<proteinExistence type="predicted"/>
<accession>A0A286DSX4</accession>
<organism evidence="1 2">
    <name type="scientific">Streptomyces zhaozhouensis</name>
    <dbReference type="NCBI Taxonomy" id="1300267"/>
    <lineage>
        <taxon>Bacteria</taxon>
        <taxon>Bacillati</taxon>
        <taxon>Actinomycetota</taxon>
        <taxon>Actinomycetes</taxon>
        <taxon>Kitasatosporales</taxon>
        <taxon>Streptomycetaceae</taxon>
        <taxon>Streptomyces</taxon>
    </lineage>
</organism>